<dbReference type="RefSeq" id="WP_091368268.1">
    <property type="nucleotide sequence ID" value="NZ_LT629740.1"/>
</dbReference>
<feature type="transmembrane region" description="Helical" evidence="1">
    <location>
        <begin position="43"/>
        <end position="60"/>
    </location>
</feature>
<evidence type="ECO:0000256" key="1">
    <source>
        <dbReference type="SAM" id="Phobius"/>
    </source>
</evidence>
<keyword evidence="1" id="KW-1133">Transmembrane helix</keyword>
<feature type="transmembrane region" description="Helical" evidence="1">
    <location>
        <begin position="72"/>
        <end position="89"/>
    </location>
</feature>
<feature type="transmembrane region" description="Helical" evidence="1">
    <location>
        <begin position="18"/>
        <end position="37"/>
    </location>
</feature>
<evidence type="ECO:0000313" key="2">
    <source>
        <dbReference type="EMBL" id="SDR99141.1"/>
    </source>
</evidence>
<protein>
    <submittedName>
        <fullName evidence="2">Uncharacterized protein</fullName>
    </submittedName>
</protein>
<keyword evidence="3" id="KW-1185">Reference proteome</keyword>
<dbReference type="EMBL" id="LT629740">
    <property type="protein sequence ID" value="SDR99141.1"/>
    <property type="molecule type" value="Genomic_DNA"/>
</dbReference>
<proteinExistence type="predicted"/>
<reference evidence="2 3" key="1">
    <citation type="submission" date="2016-10" db="EMBL/GenBank/DDBJ databases">
        <authorList>
            <person name="de Groot N.N."/>
        </authorList>
    </citation>
    <scope>NUCLEOTIDE SEQUENCE [LARGE SCALE GENOMIC DNA]</scope>
    <source>
        <strain evidence="2 3">MP1X4</strain>
    </source>
</reference>
<organism evidence="2 3">
    <name type="scientific">Mucilaginibacter mallensis</name>
    <dbReference type="NCBI Taxonomy" id="652787"/>
    <lineage>
        <taxon>Bacteria</taxon>
        <taxon>Pseudomonadati</taxon>
        <taxon>Bacteroidota</taxon>
        <taxon>Sphingobacteriia</taxon>
        <taxon>Sphingobacteriales</taxon>
        <taxon>Sphingobacteriaceae</taxon>
        <taxon>Mucilaginibacter</taxon>
    </lineage>
</organism>
<name>A0A1H1NJ95_MUCMA</name>
<gene>
    <name evidence="2" type="ORF">SAMN05216490_0337</name>
</gene>
<dbReference type="STRING" id="652787.SAMN05216490_0337"/>
<dbReference type="Proteomes" id="UP000199679">
    <property type="component" value="Chromosome I"/>
</dbReference>
<accession>A0A1H1NJ95</accession>
<keyword evidence="1" id="KW-0472">Membrane</keyword>
<evidence type="ECO:0000313" key="3">
    <source>
        <dbReference type="Proteomes" id="UP000199679"/>
    </source>
</evidence>
<dbReference type="OrthoDB" id="798550at2"/>
<keyword evidence="1" id="KW-0812">Transmembrane</keyword>
<dbReference type="AlphaFoldDB" id="A0A1H1NJ95"/>
<sequence length="96" mass="11292">MGPEDLFKRRHYGTPQSLLLIVANFTVFCLSASIFAMCDKISWVFWAIMGLLAMYNVFNIRKDREEYNRVRIITYVISIGIMVLMFVLFRSRPQNC</sequence>